<dbReference type="CDD" id="cd10361">
    <property type="entry name" value="SH2_Fps_family"/>
    <property type="match status" value="1"/>
</dbReference>
<gene>
    <name evidence="20" type="ORF">WR25_17509</name>
</gene>
<organism evidence="20 21">
    <name type="scientific">Diploscapter pachys</name>
    <dbReference type="NCBI Taxonomy" id="2018661"/>
    <lineage>
        <taxon>Eukaryota</taxon>
        <taxon>Metazoa</taxon>
        <taxon>Ecdysozoa</taxon>
        <taxon>Nematoda</taxon>
        <taxon>Chromadorea</taxon>
        <taxon>Rhabditida</taxon>
        <taxon>Rhabditina</taxon>
        <taxon>Rhabditomorpha</taxon>
        <taxon>Rhabditoidea</taxon>
        <taxon>Rhabditidae</taxon>
        <taxon>Diploscapter</taxon>
    </lineage>
</organism>
<evidence type="ECO:0000256" key="15">
    <source>
        <dbReference type="PROSITE-ProRule" id="PRU10141"/>
    </source>
</evidence>
<comment type="subcellular location">
    <subcellularLocation>
        <location evidence="1">Cell membrane</location>
        <topology evidence="1">Peripheral membrane protein</topology>
    </subcellularLocation>
    <subcellularLocation>
        <location evidence="2">Cytoplasm</location>
    </subcellularLocation>
</comment>
<accession>A0A2A2L6U8</accession>
<dbReference type="InterPro" id="IPR001245">
    <property type="entry name" value="Ser-Thr/Tyr_kinase_cat_dom"/>
</dbReference>
<dbReference type="GO" id="GO:0005886">
    <property type="term" value="C:plasma membrane"/>
    <property type="evidence" value="ECO:0007669"/>
    <property type="project" value="UniProtKB-SubCell"/>
</dbReference>
<keyword evidence="6 15" id="KW-0547">Nucleotide-binding</keyword>
<dbReference type="Gene3D" id="3.30.505.10">
    <property type="entry name" value="SH2 domain"/>
    <property type="match status" value="1"/>
</dbReference>
<dbReference type="GO" id="GO:0005524">
    <property type="term" value="F:ATP binding"/>
    <property type="evidence" value="ECO:0007669"/>
    <property type="project" value="UniProtKB-UniRule"/>
</dbReference>
<dbReference type="PROSITE" id="PS00109">
    <property type="entry name" value="PROTEIN_KINASE_TYR"/>
    <property type="match status" value="1"/>
</dbReference>
<dbReference type="PROSITE" id="PS50001">
    <property type="entry name" value="SH2"/>
    <property type="match status" value="1"/>
</dbReference>
<feature type="domain" description="Protein kinase" evidence="19">
    <location>
        <begin position="158"/>
        <end position="417"/>
    </location>
</feature>
<dbReference type="PROSITE" id="PS50011">
    <property type="entry name" value="PROTEIN_KINASE_DOM"/>
    <property type="match status" value="1"/>
</dbReference>
<keyword evidence="3" id="KW-1003">Cell membrane</keyword>
<comment type="catalytic activity">
    <reaction evidence="12 16">
        <text>L-tyrosyl-[protein] + ATP = O-phospho-L-tyrosyl-[protein] + ADP + H(+)</text>
        <dbReference type="Rhea" id="RHEA:10596"/>
        <dbReference type="Rhea" id="RHEA-COMP:10136"/>
        <dbReference type="Rhea" id="RHEA-COMP:20101"/>
        <dbReference type="ChEBI" id="CHEBI:15378"/>
        <dbReference type="ChEBI" id="CHEBI:30616"/>
        <dbReference type="ChEBI" id="CHEBI:46858"/>
        <dbReference type="ChEBI" id="CHEBI:61978"/>
        <dbReference type="ChEBI" id="CHEBI:456216"/>
        <dbReference type="EC" id="2.7.10.2"/>
    </reaction>
</comment>
<keyword evidence="10" id="KW-0472">Membrane</keyword>
<dbReference type="Gene3D" id="1.10.510.10">
    <property type="entry name" value="Transferase(Phosphotransferase) domain 1"/>
    <property type="match status" value="1"/>
</dbReference>
<evidence type="ECO:0000256" key="6">
    <source>
        <dbReference type="ARBA" id="ARBA00022741"/>
    </source>
</evidence>
<keyword evidence="8 15" id="KW-0067">ATP-binding</keyword>
<evidence type="ECO:0000259" key="19">
    <source>
        <dbReference type="PROSITE" id="PS50011"/>
    </source>
</evidence>
<evidence type="ECO:0000256" key="11">
    <source>
        <dbReference type="ARBA" id="ARBA00023137"/>
    </source>
</evidence>
<feature type="binding site" evidence="15">
    <location>
        <position position="190"/>
    </location>
    <ligand>
        <name>ATP</name>
        <dbReference type="ChEBI" id="CHEBI:30616"/>
    </ligand>
</feature>
<protein>
    <recommendedName>
        <fullName evidence="16">Tyrosine-protein kinase</fullName>
        <ecNumber evidence="16">2.7.10.2</ecNumber>
    </recommendedName>
</protein>
<dbReference type="InterPro" id="IPR000719">
    <property type="entry name" value="Prot_kinase_dom"/>
</dbReference>
<evidence type="ECO:0000256" key="3">
    <source>
        <dbReference type="ARBA" id="ARBA00022475"/>
    </source>
</evidence>
<dbReference type="InterPro" id="IPR035849">
    <property type="entry name" value="Fes/Fps/Fer_SH2"/>
</dbReference>
<proteinExistence type="inferred from homology"/>
<dbReference type="STRING" id="2018661.A0A2A2L6U8"/>
<evidence type="ECO:0000256" key="13">
    <source>
        <dbReference type="ARBA" id="ARBA00061333"/>
    </source>
</evidence>
<sequence>MASQSDFVSATGGVDVDRSMMNNKSIKSTVAGSQREPQADRPSITGDIRGADYYHGLIPRSDVEPLLKKDGDFLLRKTEAKPGMIVLALSVKVEGKPKHFMINMSENSQFYFESHYEKTIHRLITYHMSKKVSVASSTPAYLKRPIERSPWMINHDSIVIVKKLGEGAFGEVFLAEFESGKGRKIEVAVKTMRSEATRDARLKFMKEARLMRKYSHKHVVKILGVAVHEHPLMLTMEVCHNGALLSYLRKNAGKIDLREKLRFCVEASDGLAYLEKKQCIHRDIAARNCLLSSKMELKISDFGMSDDRSIIHDDTLNKVPVKWLAPETLTDKIYSLKSDVWAFGVLIWEIYSDGSEPYKGMSNVQARAKVVSQGYRMPSPAGAPKEIGDLLHQKIWVKNPAERIDMTKCQKKLHEMWEKTK</sequence>
<reference evidence="20 21" key="1">
    <citation type="journal article" date="2017" name="Curr. Biol.">
        <title>Genome architecture and evolution of a unichromosomal asexual nematode.</title>
        <authorList>
            <person name="Fradin H."/>
            <person name="Zegar C."/>
            <person name="Gutwein M."/>
            <person name="Lucas J."/>
            <person name="Kovtun M."/>
            <person name="Corcoran D."/>
            <person name="Baugh L.R."/>
            <person name="Kiontke K."/>
            <person name="Gunsalus K."/>
            <person name="Fitch D.H."/>
            <person name="Piano F."/>
        </authorList>
    </citation>
    <scope>NUCLEOTIDE SEQUENCE [LARGE SCALE GENOMIC DNA]</scope>
    <source>
        <strain evidence="20">PF1309</strain>
    </source>
</reference>
<keyword evidence="11 16" id="KW-0829">Tyrosine-protein kinase</keyword>
<evidence type="ECO:0000256" key="4">
    <source>
        <dbReference type="ARBA" id="ARBA00022490"/>
    </source>
</evidence>
<comment type="caution">
    <text evidence="20">The sequence shown here is derived from an EMBL/GenBank/DDBJ whole genome shotgun (WGS) entry which is preliminary data.</text>
</comment>
<evidence type="ECO:0000256" key="8">
    <source>
        <dbReference type="ARBA" id="ARBA00022840"/>
    </source>
</evidence>
<evidence type="ECO:0000256" key="10">
    <source>
        <dbReference type="ARBA" id="ARBA00023136"/>
    </source>
</evidence>
<dbReference type="Gene3D" id="3.30.200.20">
    <property type="entry name" value="Phosphorylase Kinase, domain 1"/>
    <property type="match status" value="1"/>
</dbReference>
<dbReference type="SUPFAM" id="SSF55550">
    <property type="entry name" value="SH2 domain"/>
    <property type="match status" value="1"/>
</dbReference>
<dbReference type="GO" id="GO:0005737">
    <property type="term" value="C:cytoplasm"/>
    <property type="evidence" value="ECO:0007669"/>
    <property type="project" value="UniProtKB-SubCell"/>
</dbReference>
<keyword evidence="7 16" id="KW-0418">Kinase</keyword>
<dbReference type="CDD" id="cd00192">
    <property type="entry name" value="PTKc"/>
    <property type="match status" value="1"/>
</dbReference>
<dbReference type="InterPro" id="IPR017441">
    <property type="entry name" value="Protein_kinase_ATP_BS"/>
</dbReference>
<dbReference type="Pfam" id="PF00017">
    <property type="entry name" value="SH2"/>
    <property type="match status" value="1"/>
</dbReference>
<feature type="domain" description="SH2" evidence="18">
    <location>
        <begin position="53"/>
        <end position="146"/>
    </location>
</feature>
<dbReference type="AlphaFoldDB" id="A0A2A2L6U8"/>
<keyword evidence="9 14" id="KW-0727">SH2 domain</keyword>
<dbReference type="PROSITE" id="PS00107">
    <property type="entry name" value="PROTEIN_KINASE_ATP"/>
    <property type="match status" value="1"/>
</dbReference>
<name>A0A2A2L6U8_9BILA</name>
<evidence type="ECO:0000256" key="9">
    <source>
        <dbReference type="ARBA" id="ARBA00022999"/>
    </source>
</evidence>
<dbReference type="InterPro" id="IPR011009">
    <property type="entry name" value="Kinase-like_dom_sf"/>
</dbReference>
<keyword evidence="5 16" id="KW-0808">Transferase</keyword>
<evidence type="ECO:0000256" key="5">
    <source>
        <dbReference type="ARBA" id="ARBA00022679"/>
    </source>
</evidence>
<dbReference type="Pfam" id="PF07714">
    <property type="entry name" value="PK_Tyr_Ser-Thr"/>
    <property type="match status" value="1"/>
</dbReference>
<keyword evidence="4" id="KW-0963">Cytoplasm</keyword>
<dbReference type="Proteomes" id="UP000218231">
    <property type="component" value="Unassembled WGS sequence"/>
</dbReference>
<dbReference type="FunFam" id="3.30.200.20:FF:000194">
    <property type="entry name" value="protein-tyrosine kinase 2-beta isoform X1"/>
    <property type="match status" value="1"/>
</dbReference>
<evidence type="ECO:0000256" key="14">
    <source>
        <dbReference type="PROSITE-ProRule" id="PRU00191"/>
    </source>
</evidence>
<dbReference type="PANTHER" id="PTHR24418">
    <property type="entry name" value="TYROSINE-PROTEIN KINASE"/>
    <property type="match status" value="1"/>
</dbReference>
<keyword evidence="21" id="KW-1185">Reference proteome</keyword>
<evidence type="ECO:0000313" key="20">
    <source>
        <dbReference type="EMBL" id="PAV81767.1"/>
    </source>
</evidence>
<evidence type="ECO:0000256" key="7">
    <source>
        <dbReference type="ARBA" id="ARBA00022777"/>
    </source>
</evidence>
<dbReference type="EC" id="2.7.10.2" evidence="16"/>
<dbReference type="GO" id="GO:0004715">
    <property type="term" value="F:non-membrane spanning protein tyrosine kinase activity"/>
    <property type="evidence" value="ECO:0007669"/>
    <property type="project" value="UniProtKB-EC"/>
</dbReference>
<dbReference type="InterPro" id="IPR008266">
    <property type="entry name" value="Tyr_kinase_AS"/>
</dbReference>
<evidence type="ECO:0000313" key="21">
    <source>
        <dbReference type="Proteomes" id="UP000218231"/>
    </source>
</evidence>
<dbReference type="SUPFAM" id="SSF56112">
    <property type="entry name" value="Protein kinase-like (PK-like)"/>
    <property type="match status" value="1"/>
</dbReference>
<dbReference type="InterPro" id="IPR020635">
    <property type="entry name" value="Tyr_kinase_cat_dom"/>
</dbReference>
<dbReference type="OrthoDB" id="535945at2759"/>
<evidence type="ECO:0000256" key="1">
    <source>
        <dbReference type="ARBA" id="ARBA00004202"/>
    </source>
</evidence>
<evidence type="ECO:0000256" key="17">
    <source>
        <dbReference type="SAM" id="MobiDB-lite"/>
    </source>
</evidence>
<evidence type="ECO:0000256" key="12">
    <source>
        <dbReference type="ARBA" id="ARBA00051245"/>
    </source>
</evidence>
<dbReference type="SMART" id="SM00219">
    <property type="entry name" value="TyrKc"/>
    <property type="match status" value="1"/>
</dbReference>
<dbReference type="InterPro" id="IPR036860">
    <property type="entry name" value="SH2_dom_sf"/>
</dbReference>
<evidence type="ECO:0000259" key="18">
    <source>
        <dbReference type="PROSITE" id="PS50001"/>
    </source>
</evidence>
<comment type="similarity">
    <text evidence="13">Belongs to the protein kinase superfamily. Tyr protein kinase family. Fes/fps subfamily.</text>
</comment>
<dbReference type="InterPro" id="IPR050198">
    <property type="entry name" value="Non-receptor_tyrosine_kinases"/>
</dbReference>
<feature type="compositionally biased region" description="Polar residues" evidence="17">
    <location>
        <begin position="27"/>
        <end position="36"/>
    </location>
</feature>
<dbReference type="PRINTS" id="PR00109">
    <property type="entry name" value="TYRKINASE"/>
</dbReference>
<evidence type="ECO:0000256" key="16">
    <source>
        <dbReference type="RuleBase" id="RU362096"/>
    </source>
</evidence>
<feature type="region of interest" description="Disordered" evidence="17">
    <location>
        <begin position="27"/>
        <end position="47"/>
    </location>
</feature>
<dbReference type="EMBL" id="LIAE01007128">
    <property type="protein sequence ID" value="PAV81767.1"/>
    <property type="molecule type" value="Genomic_DNA"/>
</dbReference>
<dbReference type="InterPro" id="IPR000980">
    <property type="entry name" value="SH2"/>
</dbReference>
<dbReference type="SMART" id="SM00252">
    <property type="entry name" value="SH2"/>
    <property type="match status" value="1"/>
</dbReference>
<evidence type="ECO:0000256" key="2">
    <source>
        <dbReference type="ARBA" id="ARBA00004496"/>
    </source>
</evidence>